<feature type="domain" description="Metallo-beta-lactamase" evidence="1">
    <location>
        <begin position="61"/>
        <end position="288"/>
    </location>
</feature>
<accession>A0A9D1NCL7</accession>
<dbReference type="PANTHER" id="PTHR30619:SF7">
    <property type="entry name" value="BETA-LACTAMASE DOMAIN PROTEIN"/>
    <property type="match status" value="1"/>
</dbReference>
<dbReference type="InterPro" id="IPR052159">
    <property type="entry name" value="Competence_DNA_uptake"/>
</dbReference>
<comment type="caution">
    <text evidence="2">The sequence shown here is derived from an EMBL/GenBank/DDBJ whole genome shotgun (WGS) entry which is preliminary data.</text>
</comment>
<evidence type="ECO:0000313" key="2">
    <source>
        <dbReference type="EMBL" id="HIV00350.1"/>
    </source>
</evidence>
<reference evidence="2" key="2">
    <citation type="journal article" date="2021" name="PeerJ">
        <title>Extensive microbial diversity within the chicken gut microbiome revealed by metagenomics and culture.</title>
        <authorList>
            <person name="Gilroy R."/>
            <person name="Ravi A."/>
            <person name="Getino M."/>
            <person name="Pursley I."/>
            <person name="Horton D.L."/>
            <person name="Alikhan N.F."/>
            <person name="Baker D."/>
            <person name="Gharbi K."/>
            <person name="Hall N."/>
            <person name="Watson M."/>
            <person name="Adriaenssens E.M."/>
            <person name="Foster-Nyarko E."/>
            <person name="Jarju S."/>
            <person name="Secka A."/>
            <person name="Antonio M."/>
            <person name="Oren A."/>
            <person name="Chaudhuri R.R."/>
            <person name="La Ragione R."/>
            <person name="Hildebrand F."/>
            <person name="Pallen M.J."/>
        </authorList>
    </citation>
    <scope>NUCLEOTIDE SEQUENCE</scope>
    <source>
        <strain evidence="2">23406</strain>
    </source>
</reference>
<dbReference type="Proteomes" id="UP000886891">
    <property type="component" value="Unassembled WGS sequence"/>
</dbReference>
<dbReference type="Gene3D" id="3.60.15.10">
    <property type="entry name" value="Ribonuclease Z/Hydroxyacylglutathione hydrolase-like"/>
    <property type="match status" value="1"/>
</dbReference>
<dbReference type="EMBL" id="DVOH01000034">
    <property type="protein sequence ID" value="HIV00350.1"/>
    <property type="molecule type" value="Genomic_DNA"/>
</dbReference>
<dbReference type="InterPro" id="IPR036866">
    <property type="entry name" value="RibonucZ/Hydroxyglut_hydro"/>
</dbReference>
<evidence type="ECO:0000313" key="3">
    <source>
        <dbReference type="Proteomes" id="UP000886891"/>
    </source>
</evidence>
<gene>
    <name evidence="2" type="ORF">IAB14_04490</name>
</gene>
<proteinExistence type="predicted"/>
<dbReference type="AlphaFoldDB" id="A0A9D1NCL7"/>
<dbReference type="InterPro" id="IPR001279">
    <property type="entry name" value="Metallo-B-lactamas"/>
</dbReference>
<reference evidence="2" key="1">
    <citation type="submission" date="2020-10" db="EMBL/GenBank/DDBJ databases">
        <authorList>
            <person name="Gilroy R."/>
        </authorList>
    </citation>
    <scope>NUCLEOTIDE SEQUENCE</scope>
    <source>
        <strain evidence="2">23406</strain>
    </source>
</reference>
<sequence>MSERKKKVLLTLSVLAGIAILVVMTAAGFLIAGAAINGRYRFSHGVPGGAGDRIHFLNVGHSDAILLESAGRFALIDSGEDSDNPRGLEDLQLEGYEQYVVNYLKQHARGEDGKVHLSFVVGTHAHSDHIGGFDTVINDPDIVVERAYLKRYDPERIDPYEREHWDNEEVYRQMLDACANRGVEVIQTIDDTPFSLGNLTITLLNGEEALPDATVGENENSLGVLVEGQGVRTFLAGDINDIDGDETRLKDVIGKVDLLKIGHHGYRESSSKPFLDALDPSVTIVTNRAAAVYFEARMRLLLSGSAVFGTVNREGIVVELKEGKMLMYDRTDRR</sequence>
<dbReference type="Pfam" id="PF12706">
    <property type="entry name" value="Lactamase_B_2"/>
    <property type="match status" value="1"/>
</dbReference>
<evidence type="ECO:0000259" key="1">
    <source>
        <dbReference type="SMART" id="SM00849"/>
    </source>
</evidence>
<name>A0A9D1NCL7_9FIRM</name>
<organism evidence="2 3">
    <name type="scientific">Candidatus Stercoripulliclostridium merdipullorum</name>
    <dbReference type="NCBI Taxonomy" id="2840952"/>
    <lineage>
        <taxon>Bacteria</taxon>
        <taxon>Bacillati</taxon>
        <taxon>Bacillota</taxon>
        <taxon>Clostridia</taxon>
        <taxon>Eubacteriales</taxon>
        <taxon>Candidatus Stercoripulliclostridium</taxon>
    </lineage>
</organism>
<dbReference type="PANTHER" id="PTHR30619">
    <property type="entry name" value="DNA INTERNALIZATION/COMPETENCE PROTEIN COMEC/REC2"/>
    <property type="match status" value="1"/>
</dbReference>
<dbReference type="SMART" id="SM00849">
    <property type="entry name" value="Lactamase_B"/>
    <property type="match status" value="1"/>
</dbReference>
<protein>
    <submittedName>
        <fullName evidence="2">MBL fold metallo-hydrolase</fullName>
    </submittedName>
</protein>
<dbReference type="SUPFAM" id="SSF56281">
    <property type="entry name" value="Metallo-hydrolase/oxidoreductase"/>
    <property type="match status" value="1"/>
</dbReference>